<keyword evidence="2" id="KW-1185">Reference proteome</keyword>
<dbReference type="EMBL" id="CAXHTB010000012">
    <property type="protein sequence ID" value="CAL0316935.1"/>
    <property type="molecule type" value="Genomic_DNA"/>
</dbReference>
<organism evidence="1 2">
    <name type="scientific">Lupinus luteus</name>
    <name type="common">European yellow lupine</name>
    <dbReference type="NCBI Taxonomy" id="3873"/>
    <lineage>
        <taxon>Eukaryota</taxon>
        <taxon>Viridiplantae</taxon>
        <taxon>Streptophyta</taxon>
        <taxon>Embryophyta</taxon>
        <taxon>Tracheophyta</taxon>
        <taxon>Spermatophyta</taxon>
        <taxon>Magnoliopsida</taxon>
        <taxon>eudicotyledons</taxon>
        <taxon>Gunneridae</taxon>
        <taxon>Pentapetalae</taxon>
        <taxon>rosids</taxon>
        <taxon>fabids</taxon>
        <taxon>Fabales</taxon>
        <taxon>Fabaceae</taxon>
        <taxon>Papilionoideae</taxon>
        <taxon>50 kb inversion clade</taxon>
        <taxon>genistoids sensu lato</taxon>
        <taxon>core genistoids</taxon>
        <taxon>Genisteae</taxon>
        <taxon>Lupinus</taxon>
    </lineage>
</organism>
<proteinExistence type="predicted"/>
<name>A0AAV1X5K1_LUPLU</name>
<dbReference type="PANTHER" id="PTHR37740">
    <property type="entry name" value="OS02G0193500 PROTEIN"/>
    <property type="match status" value="1"/>
</dbReference>
<evidence type="ECO:0000313" key="1">
    <source>
        <dbReference type="EMBL" id="CAL0316935.1"/>
    </source>
</evidence>
<sequence>MAEIIINYPSFFPFNSQRITVFATIIQLLLVRDARSKDSGSYVTDSSAGGNEYRTLRRKYLMLEDESFALGKELSDVEDEVKTLEDAKIALLDQLVVME</sequence>
<accession>A0AAV1X5K1</accession>
<reference evidence="1 2" key="1">
    <citation type="submission" date="2024-03" db="EMBL/GenBank/DDBJ databases">
        <authorList>
            <person name="Martinez-Hernandez J."/>
        </authorList>
    </citation>
    <scope>NUCLEOTIDE SEQUENCE [LARGE SCALE GENOMIC DNA]</scope>
</reference>
<evidence type="ECO:0000313" key="2">
    <source>
        <dbReference type="Proteomes" id="UP001497480"/>
    </source>
</evidence>
<gene>
    <name evidence="1" type="ORF">LLUT_LOCUS17995</name>
</gene>
<protein>
    <submittedName>
        <fullName evidence="1">Uncharacterized protein</fullName>
    </submittedName>
</protein>
<dbReference type="Proteomes" id="UP001497480">
    <property type="component" value="Unassembled WGS sequence"/>
</dbReference>
<dbReference type="PANTHER" id="PTHR37740:SF1">
    <property type="entry name" value="OS02G0193500 PROTEIN"/>
    <property type="match status" value="1"/>
</dbReference>
<dbReference type="AlphaFoldDB" id="A0AAV1X5K1"/>
<comment type="caution">
    <text evidence="1">The sequence shown here is derived from an EMBL/GenBank/DDBJ whole genome shotgun (WGS) entry which is preliminary data.</text>
</comment>